<dbReference type="Pfam" id="PF09273">
    <property type="entry name" value="Rubis-subs-bind"/>
    <property type="match status" value="1"/>
</dbReference>
<protein>
    <submittedName>
        <fullName evidence="6">LSMT-L protein</fullName>
    </submittedName>
</protein>
<keyword evidence="1" id="KW-0489">Methyltransferase</keyword>
<dbReference type="InterPro" id="IPR036464">
    <property type="entry name" value="Rubisco_LSMT_subst-bd_sf"/>
</dbReference>
<dbReference type="GO" id="GO:0016279">
    <property type="term" value="F:protein-lysine N-methyltransferase activity"/>
    <property type="evidence" value="ECO:0007669"/>
    <property type="project" value="InterPro"/>
</dbReference>
<dbReference type="CDD" id="cd19179">
    <property type="entry name" value="SET_RBCMT"/>
    <property type="match status" value="1"/>
</dbReference>
<evidence type="ECO:0000313" key="7">
    <source>
        <dbReference type="Proteomes" id="UP000649617"/>
    </source>
</evidence>
<dbReference type="Proteomes" id="UP000649617">
    <property type="component" value="Unassembled WGS sequence"/>
</dbReference>
<dbReference type="GO" id="GO:0032259">
    <property type="term" value="P:methylation"/>
    <property type="evidence" value="ECO:0007669"/>
    <property type="project" value="UniProtKB-KW"/>
</dbReference>
<dbReference type="InterPro" id="IPR046341">
    <property type="entry name" value="SET_dom_sf"/>
</dbReference>
<feature type="non-terminal residue" evidence="6">
    <location>
        <position position="1"/>
    </location>
</feature>
<evidence type="ECO:0000256" key="4">
    <source>
        <dbReference type="SAM" id="MobiDB-lite"/>
    </source>
</evidence>
<feature type="region of interest" description="Disordered" evidence="4">
    <location>
        <begin position="30"/>
        <end position="72"/>
    </location>
</feature>
<proteinExistence type="predicted"/>
<organism evidence="6 7">
    <name type="scientific">Symbiodinium pilosum</name>
    <name type="common">Dinoflagellate</name>
    <dbReference type="NCBI Taxonomy" id="2952"/>
    <lineage>
        <taxon>Eukaryota</taxon>
        <taxon>Sar</taxon>
        <taxon>Alveolata</taxon>
        <taxon>Dinophyceae</taxon>
        <taxon>Suessiales</taxon>
        <taxon>Symbiodiniaceae</taxon>
        <taxon>Symbiodinium</taxon>
    </lineage>
</organism>
<evidence type="ECO:0000256" key="3">
    <source>
        <dbReference type="ARBA" id="ARBA00022691"/>
    </source>
</evidence>
<dbReference type="SUPFAM" id="SSF81822">
    <property type="entry name" value="RuBisCo LSMT C-terminal, substrate-binding domain"/>
    <property type="match status" value="1"/>
</dbReference>
<dbReference type="PANTHER" id="PTHR13271:SF123">
    <property type="entry name" value="RIBULOSE-1,5-BISPHOSPHATE CARBOXYLASE_OXYGENASE SMALL SUBUNIT N-METHYLTRANSFERASE I-RELATED"/>
    <property type="match status" value="1"/>
</dbReference>
<dbReference type="Gene3D" id="3.90.1410.10">
    <property type="entry name" value="set domain protein methyltransferase, domain 1"/>
    <property type="match status" value="1"/>
</dbReference>
<dbReference type="EMBL" id="CAJNIZ010010924">
    <property type="protein sequence ID" value="CAE7308108.1"/>
    <property type="molecule type" value="Genomic_DNA"/>
</dbReference>
<evidence type="ECO:0000256" key="2">
    <source>
        <dbReference type="ARBA" id="ARBA00022679"/>
    </source>
</evidence>
<dbReference type="Pfam" id="PF00856">
    <property type="entry name" value="SET"/>
    <property type="match status" value="1"/>
</dbReference>
<accession>A0A812NDS9</accession>
<reference evidence="6" key="1">
    <citation type="submission" date="2021-02" db="EMBL/GenBank/DDBJ databases">
        <authorList>
            <person name="Dougan E. K."/>
            <person name="Rhodes N."/>
            <person name="Thang M."/>
            <person name="Chan C."/>
        </authorList>
    </citation>
    <scope>NUCLEOTIDE SEQUENCE</scope>
</reference>
<name>A0A812NDS9_SYMPI</name>
<keyword evidence="2" id="KW-0808">Transferase</keyword>
<keyword evidence="7" id="KW-1185">Reference proteome</keyword>
<evidence type="ECO:0000313" key="6">
    <source>
        <dbReference type="EMBL" id="CAE7308108.1"/>
    </source>
</evidence>
<dbReference type="Gene3D" id="3.90.1420.10">
    <property type="entry name" value="Rubisco LSMT, substrate-binding domain"/>
    <property type="match status" value="1"/>
</dbReference>
<evidence type="ECO:0000259" key="5">
    <source>
        <dbReference type="PROSITE" id="PS50280"/>
    </source>
</evidence>
<feature type="domain" description="SET" evidence="5">
    <location>
        <begin position="159"/>
        <end position="394"/>
    </location>
</feature>
<dbReference type="InterPro" id="IPR015353">
    <property type="entry name" value="Rubisco_LSMT_subst-bd"/>
</dbReference>
<comment type="caution">
    <text evidence="6">The sequence shown here is derived from an EMBL/GenBank/DDBJ whole genome shotgun (WGS) entry which is preliminary data.</text>
</comment>
<dbReference type="PANTHER" id="PTHR13271">
    <property type="entry name" value="UNCHARACTERIZED PUTATIVE METHYLTRANSFERASE"/>
    <property type="match status" value="1"/>
</dbReference>
<gene>
    <name evidence="6" type="primary">LSMT-L</name>
    <name evidence="6" type="ORF">SPIL2461_LOCUS6976</name>
</gene>
<dbReference type="AlphaFoldDB" id="A0A812NDS9"/>
<dbReference type="InterPro" id="IPR044431">
    <property type="entry name" value="SET_RBCMT"/>
</dbReference>
<dbReference type="InterPro" id="IPR050600">
    <property type="entry name" value="SETD3_SETD6_MTase"/>
</dbReference>
<dbReference type="OrthoDB" id="413035at2759"/>
<keyword evidence="3" id="KW-0949">S-adenosyl-L-methionine</keyword>
<sequence length="620" mass="70727">WRTHPVQRSRAGLQATQLDDLDGVVLVPMDEDDVSIDDMKPPPLPDLQVQDKQEGPRKFPALDGMGSSSPRIAKMPNAEGLEDGKRSLTGEVIATPGMELSLPKSTAKAGKNKRWLKGRGATKRRKLEENSRLEKWLEQNGVWLSETASWGQPAAGVSMAVETREQTENEVSGRGLVARRDIEQYEDLARVPQKLLLTKEQSREIFGEECISSSMSEYPAIALQLIHEKFVMKEESFWAPYISVLPSTEEIGASFSWPDEELDTLLNGSISRNMSIYLKDQVREEFEKFQATIFQKFPDKFPSDAFTHENYVWAYAVLFSRAVRLDFPDGPDEEDMVALVPYIDLINHNPNSESRIRGVSEGADVPGISSTERYVVVRSDRYYNKYEQIYISYGRKSNAQLLMLYGFSMERNTQDFVTISAGQLMETSPFADVKKKILEELEVPPEGVFPLYRDRFTGEMMMYLRLAILQPADLDLDDDASPNQVYKALKQLDIKRATGEVSERGALICLRGIIQELQDAYPTTLQEDEALIRDRQMFELLPKNQRNALRVRYGEKLIFRASLATIDRTLNNLPRLGQLEKEKAKRYQEMENSAFGRLSVRFESPFKARNLEELMKELDI</sequence>
<dbReference type="PROSITE" id="PS50280">
    <property type="entry name" value="SET"/>
    <property type="match status" value="1"/>
</dbReference>
<dbReference type="SUPFAM" id="SSF82199">
    <property type="entry name" value="SET domain"/>
    <property type="match status" value="1"/>
</dbReference>
<dbReference type="InterPro" id="IPR001214">
    <property type="entry name" value="SET_dom"/>
</dbReference>
<evidence type="ECO:0000256" key="1">
    <source>
        <dbReference type="ARBA" id="ARBA00022603"/>
    </source>
</evidence>